<proteinExistence type="predicted"/>
<geneLocation type="plasmid" evidence="2 3">
    <name>unnamed4</name>
</geneLocation>
<evidence type="ECO:0000313" key="3">
    <source>
        <dbReference type="Proteomes" id="UP000422232"/>
    </source>
</evidence>
<feature type="domain" description="HTH cro/C1-type" evidence="1">
    <location>
        <begin position="63"/>
        <end position="117"/>
    </location>
</feature>
<keyword evidence="3" id="KW-1185">Reference proteome</keyword>
<protein>
    <submittedName>
        <fullName evidence="2">Transcriptional regulator, y4mF family</fullName>
    </submittedName>
</protein>
<dbReference type="Proteomes" id="UP000422232">
    <property type="component" value="Plasmid unnamed4"/>
</dbReference>
<dbReference type="Pfam" id="PF01381">
    <property type="entry name" value="HTH_3"/>
    <property type="match status" value="1"/>
</dbReference>
<dbReference type="EMBL" id="CP038912">
    <property type="protein sequence ID" value="QGO07838.1"/>
    <property type="molecule type" value="Genomic_DNA"/>
</dbReference>
<organism evidence="2 3">
    <name type="scientific">Piscirickettsia salmonis</name>
    <dbReference type="NCBI Taxonomy" id="1238"/>
    <lineage>
        <taxon>Bacteria</taxon>
        <taxon>Pseudomonadati</taxon>
        <taxon>Pseudomonadota</taxon>
        <taxon>Gammaproteobacteria</taxon>
        <taxon>Thiotrichales</taxon>
        <taxon>Piscirickettsiaceae</taxon>
        <taxon>Piscirickettsia</taxon>
    </lineage>
</organism>
<gene>
    <name evidence="2" type="ORF">Psal009_03797</name>
</gene>
<evidence type="ECO:0000259" key="1">
    <source>
        <dbReference type="PROSITE" id="PS50943"/>
    </source>
</evidence>
<dbReference type="InterPro" id="IPR001387">
    <property type="entry name" value="Cro/C1-type_HTH"/>
</dbReference>
<name>A0A9Q6LR68_PISSA</name>
<keyword evidence="2" id="KW-0614">Plasmid</keyword>
<dbReference type="InterPro" id="IPR010982">
    <property type="entry name" value="Lambda_DNA-bd_dom_sf"/>
</dbReference>
<dbReference type="AlphaFoldDB" id="A0A9Q6LR68"/>
<dbReference type="RefSeq" id="WP_016212501.1">
    <property type="nucleotide sequence ID" value="NZ_CP012415.1"/>
</dbReference>
<evidence type="ECO:0000313" key="2">
    <source>
        <dbReference type="EMBL" id="QGO07838.1"/>
    </source>
</evidence>
<accession>A0A9Q6LR68</accession>
<dbReference type="Gene3D" id="1.10.260.40">
    <property type="entry name" value="lambda repressor-like DNA-binding domains"/>
    <property type="match status" value="1"/>
</dbReference>
<dbReference type="SMART" id="SM00530">
    <property type="entry name" value="HTH_XRE"/>
    <property type="match status" value="1"/>
</dbReference>
<reference evidence="2 3" key="1">
    <citation type="submission" date="2019-04" db="EMBL/GenBank/DDBJ databases">
        <title>Complete genome sequencing of Piscirickettsia salmonis strain Psal-009.</title>
        <authorList>
            <person name="Schober I."/>
            <person name="Bunk B."/>
            <person name="Sproer C."/>
            <person name="Carril G.P."/>
            <person name="Riedel T."/>
            <person name="Flores-Herrera P.A."/>
            <person name="Nourdin-Galindo G."/>
            <person name="Marshall S.H."/>
            <person name="Overmann J."/>
        </authorList>
    </citation>
    <scope>NUCLEOTIDE SEQUENCE [LARGE SCALE GENOMIC DNA]</scope>
    <source>
        <strain evidence="2 3">Psal-009</strain>
        <plasmid evidence="2 3">unnamed4</plasmid>
    </source>
</reference>
<sequence length="120" mass="13523">MTRKHINYQVIEQNGKPAFAVVPFAEFEKLMAQVELEEPATKKEPTVPHEVAKLVTLKNYSPVKAWRKYKGITQAELAEKLKLTQPALSQIEKTEKGLQQDTVKKLAKALGIKPDQLAID</sequence>
<dbReference type="CDD" id="cd00093">
    <property type="entry name" value="HTH_XRE"/>
    <property type="match status" value="1"/>
</dbReference>
<dbReference type="GO" id="GO:0003677">
    <property type="term" value="F:DNA binding"/>
    <property type="evidence" value="ECO:0007669"/>
    <property type="project" value="InterPro"/>
</dbReference>
<dbReference type="PROSITE" id="PS50943">
    <property type="entry name" value="HTH_CROC1"/>
    <property type="match status" value="1"/>
</dbReference>
<dbReference type="SUPFAM" id="SSF47413">
    <property type="entry name" value="lambda repressor-like DNA-binding domains"/>
    <property type="match status" value="1"/>
</dbReference>